<sequence>MIKKLLERWFIRNKLQNKQEAMNIKRKLAIIYAIVGWNMFGVLFYNIMKHKMPEDSTERRKSYRLLSETSSNMHVYQVTGLTLTNNFNITLLFQGRDLRKAIAPTLELLDSGFNSFNLCSISHSNADLQRQKYTKYKILVSIALKQSNSGKRNNSQRSLRSKAIEALLYTYNQCNMDWPAPKHCESENEYAVVVIRLAQLASHVGNTDVHTELGA</sequence>
<protein>
    <submittedName>
        <fullName evidence="2">Uncharacterized protein</fullName>
    </submittedName>
</protein>
<keyword evidence="1" id="KW-0472">Membrane</keyword>
<name>A0A195F0G3_9HYME</name>
<keyword evidence="1" id="KW-1133">Transmembrane helix</keyword>
<evidence type="ECO:0000256" key="1">
    <source>
        <dbReference type="SAM" id="Phobius"/>
    </source>
</evidence>
<evidence type="ECO:0000313" key="2">
    <source>
        <dbReference type="EMBL" id="KYN34070.1"/>
    </source>
</evidence>
<dbReference type="AlphaFoldDB" id="A0A195F0G3"/>
<accession>A0A195F0G3</accession>
<feature type="transmembrane region" description="Helical" evidence="1">
    <location>
        <begin position="28"/>
        <end position="48"/>
    </location>
</feature>
<dbReference type="EMBL" id="KQ981866">
    <property type="protein sequence ID" value="KYN34070.1"/>
    <property type="molecule type" value="Genomic_DNA"/>
</dbReference>
<proteinExistence type="predicted"/>
<organism evidence="2 3">
    <name type="scientific">Trachymyrmex septentrionalis</name>
    <dbReference type="NCBI Taxonomy" id="34720"/>
    <lineage>
        <taxon>Eukaryota</taxon>
        <taxon>Metazoa</taxon>
        <taxon>Ecdysozoa</taxon>
        <taxon>Arthropoda</taxon>
        <taxon>Hexapoda</taxon>
        <taxon>Insecta</taxon>
        <taxon>Pterygota</taxon>
        <taxon>Neoptera</taxon>
        <taxon>Endopterygota</taxon>
        <taxon>Hymenoptera</taxon>
        <taxon>Apocrita</taxon>
        <taxon>Aculeata</taxon>
        <taxon>Formicoidea</taxon>
        <taxon>Formicidae</taxon>
        <taxon>Myrmicinae</taxon>
        <taxon>Trachymyrmex</taxon>
    </lineage>
</organism>
<reference evidence="2 3" key="1">
    <citation type="submission" date="2016-03" db="EMBL/GenBank/DDBJ databases">
        <title>Trachymyrmex septentrionalis WGS genome.</title>
        <authorList>
            <person name="Nygaard S."/>
            <person name="Hu H."/>
            <person name="Boomsma J."/>
            <person name="Zhang G."/>
        </authorList>
    </citation>
    <scope>NUCLEOTIDE SEQUENCE [LARGE SCALE GENOMIC DNA]</scope>
    <source>
        <strain evidence="2">Tsep2-gDNA-1</strain>
        <tissue evidence="2">Whole body</tissue>
    </source>
</reference>
<evidence type="ECO:0000313" key="3">
    <source>
        <dbReference type="Proteomes" id="UP000078541"/>
    </source>
</evidence>
<keyword evidence="1" id="KW-0812">Transmembrane</keyword>
<gene>
    <name evidence="2" type="ORF">ALC56_11570</name>
</gene>
<dbReference type="Proteomes" id="UP000078541">
    <property type="component" value="Unassembled WGS sequence"/>
</dbReference>
<keyword evidence="3" id="KW-1185">Reference proteome</keyword>